<reference evidence="13 14" key="1">
    <citation type="submission" date="2018-05" db="EMBL/GenBank/DDBJ databases">
        <title>Genomic Encyclopedia of Type Strains, Phase IV (KMG-IV): sequencing the most valuable type-strain genomes for metagenomic binning, comparative biology and taxonomic classification.</title>
        <authorList>
            <person name="Goeker M."/>
        </authorList>
    </citation>
    <scope>NUCLEOTIDE SEQUENCE [LARGE SCALE GENOMIC DNA]</scope>
    <source>
        <strain evidence="13 14">DSM 19792</strain>
    </source>
</reference>
<dbReference type="InterPro" id="IPR012910">
    <property type="entry name" value="Plug_dom"/>
</dbReference>
<evidence type="ECO:0000256" key="10">
    <source>
        <dbReference type="SAM" id="MobiDB-lite"/>
    </source>
</evidence>
<dbReference type="Gene3D" id="2.40.170.20">
    <property type="entry name" value="TonB-dependent receptor, beta-barrel domain"/>
    <property type="match status" value="1"/>
</dbReference>
<feature type="region of interest" description="Disordered" evidence="10">
    <location>
        <begin position="39"/>
        <end position="111"/>
    </location>
</feature>
<keyword evidence="3 9" id="KW-0813">Transport</keyword>
<dbReference type="SUPFAM" id="SSF56935">
    <property type="entry name" value="Porins"/>
    <property type="match status" value="1"/>
</dbReference>
<dbReference type="InterPro" id="IPR041700">
    <property type="entry name" value="OMP_b-brl_3"/>
</dbReference>
<feature type="domain" description="TonB-dependent receptor plug" evidence="11">
    <location>
        <begin position="123"/>
        <end position="205"/>
    </location>
</feature>
<feature type="compositionally biased region" description="Low complexity" evidence="10">
    <location>
        <begin position="53"/>
        <end position="69"/>
    </location>
</feature>
<keyword evidence="5 9" id="KW-0812">Transmembrane</keyword>
<dbReference type="Proteomes" id="UP000247792">
    <property type="component" value="Unassembled WGS sequence"/>
</dbReference>
<dbReference type="Pfam" id="PF07715">
    <property type="entry name" value="Plug"/>
    <property type="match status" value="1"/>
</dbReference>
<evidence type="ECO:0000256" key="6">
    <source>
        <dbReference type="ARBA" id="ARBA00023136"/>
    </source>
</evidence>
<evidence type="ECO:0000256" key="7">
    <source>
        <dbReference type="ARBA" id="ARBA00023170"/>
    </source>
</evidence>
<evidence type="ECO:0000259" key="12">
    <source>
        <dbReference type="Pfam" id="PF14905"/>
    </source>
</evidence>
<keyword evidence="14" id="KW-1185">Reference proteome</keyword>
<evidence type="ECO:0000256" key="3">
    <source>
        <dbReference type="ARBA" id="ARBA00022448"/>
    </source>
</evidence>
<evidence type="ECO:0000256" key="4">
    <source>
        <dbReference type="ARBA" id="ARBA00022452"/>
    </source>
</evidence>
<dbReference type="PANTHER" id="PTHR40980:SF4">
    <property type="entry name" value="TONB-DEPENDENT RECEPTOR-LIKE BETA-BARREL DOMAIN-CONTAINING PROTEIN"/>
    <property type="match status" value="1"/>
</dbReference>
<accession>A0A318JUR5</accession>
<dbReference type="OrthoDB" id="910296at2"/>
<dbReference type="AlphaFoldDB" id="A0A318JUR5"/>
<dbReference type="PROSITE" id="PS52016">
    <property type="entry name" value="TONB_DEPENDENT_REC_3"/>
    <property type="match status" value="1"/>
</dbReference>
<dbReference type="InterPro" id="IPR037066">
    <property type="entry name" value="Plug_dom_sf"/>
</dbReference>
<evidence type="ECO:0000256" key="5">
    <source>
        <dbReference type="ARBA" id="ARBA00022692"/>
    </source>
</evidence>
<evidence type="ECO:0000259" key="11">
    <source>
        <dbReference type="Pfam" id="PF07715"/>
    </source>
</evidence>
<dbReference type="InterPro" id="IPR036942">
    <property type="entry name" value="Beta-barrel_TonB_sf"/>
</dbReference>
<evidence type="ECO:0000256" key="2">
    <source>
        <dbReference type="ARBA" id="ARBA00009810"/>
    </source>
</evidence>
<feature type="domain" description="Outer membrane protein beta-barrel" evidence="12">
    <location>
        <begin position="363"/>
        <end position="786"/>
    </location>
</feature>
<protein>
    <submittedName>
        <fullName evidence="13">Outer membrane receptor protein involved in Fe transport</fullName>
    </submittedName>
</protein>
<dbReference type="EMBL" id="QJKB01000003">
    <property type="protein sequence ID" value="PXX44218.1"/>
    <property type="molecule type" value="Genomic_DNA"/>
</dbReference>
<keyword evidence="4 9" id="KW-1134">Transmembrane beta strand</keyword>
<comment type="similarity">
    <text evidence="2 9">Belongs to the TonB-dependent receptor family.</text>
</comment>
<evidence type="ECO:0000256" key="9">
    <source>
        <dbReference type="PROSITE-ProRule" id="PRU01360"/>
    </source>
</evidence>
<dbReference type="InterPro" id="IPR039426">
    <property type="entry name" value="TonB-dep_rcpt-like"/>
</dbReference>
<evidence type="ECO:0000256" key="8">
    <source>
        <dbReference type="ARBA" id="ARBA00023237"/>
    </source>
</evidence>
<keyword evidence="7 13" id="KW-0675">Receptor</keyword>
<evidence type="ECO:0000313" key="13">
    <source>
        <dbReference type="EMBL" id="PXX44218.1"/>
    </source>
</evidence>
<comment type="subcellular location">
    <subcellularLocation>
        <location evidence="1 9">Cell outer membrane</location>
        <topology evidence="1 9">Multi-pass membrane protein</topology>
    </subcellularLocation>
</comment>
<comment type="caution">
    <text evidence="13">The sequence shown here is derived from an EMBL/GenBank/DDBJ whole genome shotgun (WGS) entry which is preliminary data.</text>
</comment>
<gene>
    <name evidence="13" type="ORF">DFR42_103487</name>
</gene>
<feature type="compositionally biased region" description="Basic and acidic residues" evidence="10">
    <location>
        <begin position="70"/>
        <end position="88"/>
    </location>
</feature>
<dbReference type="PANTHER" id="PTHR40980">
    <property type="entry name" value="PLUG DOMAIN-CONTAINING PROTEIN"/>
    <property type="match status" value="1"/>
</dbReference>
<sequence>MALAATSTHHKQRLCVLLLGTLFTETIWVNPVLAQTVANPAKPAVSTTSNAEKPAAAKPAPVTPITPAKSENKPENKSEDKSNSKPDAKPASPPEAEAPTVTVTAERPSNRIDRQVYDVKSDVSSTNGSAADALNNVPSVNVDPDGTVSLRGSTKVQILIDGKPSAMLQGDNRAATLAAMPANDIESVEVINNPGAQFGNEAGGGPIINLVMRRTRQPGGFGVINANGGSAGRYNTALSGSYHEGAWGIQGGVNFRHDGRNSVGEAVRDRLDGFSTTPHNTQTSSAKGLNNSSGLNAALTYNLGAKDTLGANFAYNARNNDQQSEDHYQSYNVDRSLFSDYVRTSQRKGDSTSYSWGARLDHKGDISGENLKLDLRVSSSENESVSNYANVYAVKPAFISDRYNLQDSNSNVRLVDFTGDYERPHDDGLIKLGYKIADNKSEFDTAYFDINPVTNSQTVNASRTNRYSLDEGNLALYGSYQMRINEQWGVLAGLRTEYTHIDIRQLSANVGAKNHYLSYIPSFFASYKLSDDTTLRLSYAHRIRRAGAAELNPFISYRDDLNASSGNPKLKPTQTDSLELGYETRVAKLDVNVRAYYRQESDSIVYRRSFIKNGVVQTVSDNCNIVQTTPDCGILLTTPENGGSSHTSGLEFTLSGKVTPKFSINTSGNLLFGEQTYINTAGQEVHRPSTSLSVRGRFNYQLSDDDHLQLSLNSQGRTVSGEGYRQPNSTANFSYRHNITKSLNLVVNVTDIFNSNKTETQVDTDILKERSIRRYDGRLIYVGFSYRFGGVTPGGGNPRPPRG</sequence>
<evidence type="ECO:0000256" key="1">
    <source>
        <dbReference type="ARBA" id="ARBA00004571"/>
    </source>
</evidence>
<keyword evidence="6 9" id="KW-0472">Membrane</keyword>
<proteinExistence type="inferred from homology"/>
<evidence type="ECO:0000313" key="14">
    <source>
        <dbReference type="Proteomes" id="UP000247792"/>
    </source>
</evidence>
<dbReference type="Pfam" id="PF14905">
    <property type="entry name" value="OMP_b-brl_3"/>
    <property type="match status" value="1"/>
</dbReference>
<dbReference type="GO" id="GO:0009279">
    <property type="term" value="C:cell outer membrane"/>
    <property type="evidence" value="ECO:0007669"/>
    <property type="project" value="UniProtKB-SubCell"/>
</dbReference>
<dbReference type="Gene3D" id="2.170.130.10">
    <property type="entry name" value="TonB-dependent receptor, plug domain"/>
    <property type="match status" value="1"/>
</dbReference>
<organism evidence="13 14">
    <name type="scientific">Undibacterium pigrum</name>
    <dbReference type="NCBI Taxonomy" id="401470"/>
    <lineage>
        <taxon>Bacteria</taxon>
        <taxon>Pseudomonadati</taxon>
        <taxon>Pseudomonadota</taxon>
        <taxon>Betaproteobacteria</taxon>
        <taxon>Burkholderiales</taxon>
        <taxon>Oxalobacteraceae</taxon>
        <taxon>Undibacterium</taxon>
    </lineage>
</organism>
<name>A0A318JUR5_9BURK</name>
<keyword evidence="8 9" id="KW-0998">Cell outer membrane</keyword>